<keyword evidence="4" id="KW-1185">Reference proteome</keyword>
<feature type="region of interest" description="Disordered" evidence="1">
    <location>
        <begin position="312"/>
        <end position="339"/>
    </location>
</feature>
<dbReference type="PANTHER" id="PTHR23278">
    <property type="entry name" value="SIDESTEP PROTEIN"/>
    <property type="match status" value="1"/>
</dbReference>
<keyword evidence="2" id="KW-0472">Membrane</keyword>
<feature type="transmembrane region" description="Helical" evidence="2">
    <location>
        <begin position="284"/>
        <end position="306"/>
    </location>
</feature>
<evidence type="ECO:0000313" key="4">
    <source>
        <dbReference type="Proteomes" id="UP000053105"/>
    </source>
</evidence>
<dbReference type="InterPro" id="IPR003961">
    <property type="entry name" value="FN3_dom"/>
</dbReference>
<keyword evidence="2" id="KW-0812">Transmembrane</keyword>
<feature type="compositionally biased region" description="Basic and acidic residues" evidence="1">
    <location>
        <begin position="312"/>
        <end position="321"/>
    </location>
</feature>
<proteinExistence type="predicted"/>
<evidence type="ECO:0000256" key="1">
    <source>
        <dbReference type="SAM" id="MobiDB-lite"/>
    </source>
</evidence>
<dbReference type="SUPFAM" id="SSF49265">
    <property type="entry name" value="Fibronectin type III"/>
    <property type="match status" value="1"/>
</dbReference>
<reference evidence="3 4" key="1">
    <citation type="submission" date="2015-07" db="EMBL/GenBank/DDBJ databases">
        <title>The genome of Melipona quadrifasciata.</title>
        <authorList>
            <person name="Pan H."/>
            <person name="Kapheim K."/>
        </authorList>
    </citation>
    <scope>NUCLEOTIDE SEQUENCE [LARGE SCALE GENOMIC DNA]</scope>
    <source>
        <strain evidence="3">0111107301</strain>
        <tissue evidence="3">Whole body</tissue>
    </source>
</reference>
<evidence type="ECO:0000256" key="2">
    <source>
        <dbReference type="SAM" id="Phobius"/>
    </source>
</evidence>
<dbReference type="OrthoDB" id="7615908at2759"/>
<feature type="compositionally biased region" description="Polar residues" evidence="1">
    <location>
        <begin position="12"/>
        <end position="26"/>
    </location>
</feature>
<dbReference type="InterPro" id="IPR036116">
    <property type="entry name" value="FN3_sf"/>
</dbReference>
<organism evidence="3 4">
    <name type="scientific">Melipona quadrifasciata</name>
    <dbReference type="NCBI Taxonomy" id="166423"/>
    <lineage>
        <taxon>Eukaryota</taxon>
        <taxon>Metazoa</taxon>
        <taxon>Ecdysozoa</taxon>
        <taxon>Arthropoda</taxon>
        <taxon>Hexapoda</taxon>
        <taxon>Insecta</taxon>
        <taxon>Pterygota</taxon>
        <taxon>Neoptera</taxon>
        <taxon>Endopterygota</taxon>
        <taxon>Hymenoptera</taxon>
        <taxon>Apocrita</taxon>
        <taxon>Aculeata</taxon>
        <taxon>Apoidea</taxon>
        <taxon>Anthophila</taxon>
        <taxon>Apidae</taxon>
        <taxon>Melipona</taxon>
    </lineage>
</organism>
<protein>
    <submittedName>
        <fullName evidence="3">Uncharacterized protein</fullName>
    </submittedName>
</protein>
<keyword evidence="2" id="KW-1133">Transmembrane helix</keyword>
<feature type="compositionally biased region" description="Basic and acidic residues" evidence="1">
    <location>
        <begin position="210"/>
        <end position="224"/>
    </location>
</feature>
<feature type="region of interest" description="Disordered" evidence="1">
    <location>
        <begin position="12"/>
        <end position="37"/>
    </location>
</feature>
<dbReference type="EMBL" id="KQ435719">
    <property type="protein sequence ID" value="KOX78867.1"/>
    <property type="molecule type" value="Genomic_DNA"/>
</dbReference>
<feature type="compositionally biased region" description="Low complexity" evidence="1">
    <location>
        <begin position="325"/>
        <end position="337"/>
    </location>
</feature>
<dbReference type="AlphaFoldDB" id="A0A0M9A7L6"/>
<dbReference type="InterPro" id="IPR013783">
    <property type="entry name" value="Ig-like_fold"/>
</dbReference>
<sequence length="461" mass="50120">MHALLASLIERSSSQFQPQESSNKLRQTPDDTTDVASSVPNALITPKRERRVVRAARKPFPVRNCTLANQTYTSVEVKCVAGYDGGLPQKFILEVYHGDVDFLSRSQPLYNVSNADEPSFSLTGLEASVEAGVHVAVYAMNAKGRSQPVILSEVTYRDAEKRTVTSTDVKEINKAFEDGRQQGRCLVPAGSAPPLKRMVAVPVVGGVNDEVSKQDESPPSRQHTETNAPHPLRVLVYVVRYLGPLADYSPRNPRPTPPSGKLELSESSLTLILRQDAGIVLSPLIGVVVGTLVTLVLIILVVVVRVRRERVSKPRHEKPAELSELPPQQYPLQNPQQTVETDPDVIPNKFGKFYQPLKISAHEGNLVEVSPPSYPGGYPPGHWVTPGPTPSIDELCHKFTGRPTELRLPSRSAIPSLQSMPMTGGVVVGGAGQGVVVAGECLDGEAIKRRLMANRLPESCV</sequence>
<dbReference type="Proteomes" id="UP000053105">
    <property type="component" value="Unassembled WGS sequence"/>
</dbReference>
<feature type="region of interest" description="Disordered" evidence="1">
    <location>
        <begin position="209"/>
        <end position="228"/>
    </location>
</feature>
<accession>A0A0M9A7L6</accession>
<dbReference type="PANTHER" id="PTHR23278:SF31">
    <property type="entry name" value="SIDESTEP II, ISOFORM A"/>
    <property type="match status" value="1"/>
</dbReference>
<evidence type="ECO:0000313" key="3">
    <source>
        <dbReference type="EMBL" id="KOX78867.1"/>
    </source>
</evidence>
<dbReference type="CDD" id="cd00063">
    <property type="entry name" value="FN3"/>
    <property type="match status" value="1"/>
</dbReference>
<name>A0A0M9A7L6_9HYME</name>
<dbReference type="Gene3D" id="2.60.40.10">
    <property type="entry name" value="Immunoglobulins"/>
    <property type="match status" value="1"/>
</dbReference>
<dbReference type="STRING" id="166423.A0A0M9A7L6"/>
<gene>
    <name evidence="3" type="ORF">WN51_08626</name>
</gene>